<keyword evidence="2" id="KW-1185">Reference proteome</keyword>
<protein>
    <submittedName>
        <fullName evidence="1">Uncharacterized protein</fullName>
    </submittedName>
</protein>
<accession>A0A318HTR3</accession>
<dbReference type="EMBL" id="QJJX01000016">
    <property type="protein sequence ID" value="PXX21769.1"/>
    <property type="molecule type" value="Genomic_DNA"/>
</dbReference>
<dbReference type="AlphaFoldDB" id="A0A318HTR3"/>
<proteinExistence type="predicted"/>
<dbReference type="Proteomes" id="UP000248314">
    <property type="component" value="Unassembled WGS sequence"/>
</dbReference>
<evidence type="ECO:0000313" key="2">
    <source>
        <dbReference type="Proteomes" id="UP000248314"/>
    </source>
</evidence>
<dbReference type="STRING" id="1122991.GCA_000613445_02971"/>
<organism evidence="1 2">
    <name type="scientific">Hoylesella shahii DSM 15611 = JCM 12083</name>
    <dbReference type="NCBI Taxonomy" id="1122991"/>
    <lineage>
        <taxon>Bacteria</taxon>
        <taxon>Pseudomonadati</taxon>
        <taxon>Bacteroidota</taxon>
        <taxon>Bacteroidia</taxon>
        <taxon>Bacteroidales</taxon>
        <taxon>Prevotellaceae</taxon>
        <taxon>Hoylesella</taxon>
    </lineage>
</organism>
<evidence type="ECO:0000313" key="1">
    <source>
        <dbReference type="EMBL" id="PXX21769.1"/>
    </source>
</evidence>
<name>A0A318HTR3_9BACT</name>
<reference evidence="1 2" key="1">
    <citation type="submission" date="2018-05" db="EMBL/GenBank/DDBJ databases">
        <title>Genomic Encyclopedia of Type Strains, Phase I: the one thousand microbial genomes (KMG-I) project.</title>
        <authorList>
            <person name="Kyrpides N."/>
        </authorList>
    </citation>
    <scope>NUCLEOTIDE SEQUENCE [LARGE SCALE GENOMIC DNA]</scope>
    <source>
        <strain evidence="1 2">DSM 15611</strain>
    </source>
</reference>
<gene>
    <name evidence="1" type="ORF">EJ73_01551</name>
</gene>
<sequence>MCKKAKIQDFTSAESNIFIIFAVLWAKFKLSVINDKIDEQKVRMLTI</sequence>
<comment type="caution">
    <text evidence="1">The sequence shown here is derived from an EMBL/GenBank/DDBJ whole genome shotgun (WGS) entry which is preliminary data.</text>
</comment>